<proteinExistence type="inferred from homology"/>
<keyword evidence="4" id="KW-1185">Reference proteome</keyword>
<dbReference type="PANTHER" id="PTHR30041">
    <property type="entry name" value="ARSENATE REDUCTASE"/>
    <property type="match status" value="1"/>
</dbReference>
<dbReference type="InterPro" id="IPR036249">
    <property type="entry name" value="Thioredoxin-like_sf"/>
</dbReference>
<name>A0A4D7QNA0_9HYPH</name>
<evidence type="ECO:0000313" key="4">
    <source>
        <dbReference type="Proteomes" id="UP000298588"/>
    </source>
</evidence>
<dbReference type="InterPro" id="IPR006504">
    <property type="entry name" value="Tscrpt_reg_Spx/MgsR"/>
</dbReference>
<comment type="similarity">
    <text evidence="1 2">Belongs to the ArsC family.</text>
</comment>
<evidence type="ECO:0000313" key="3">
    <source>
        <dbReference type="EMBL" id="QCK86976.1"/>
    </source>
</evidence>
<dbReference type="PANTHER" id="PTHR30041:SF8">
    <property type="entry name" value="PROTEIN YFFB"/>
    <property type="match status" value="1"/>
</dbReference>
<dbReference type="SUPFAM" id="SSF52833">
    <property type="entry name" value="Thioredoxin-like"/>
    <property type="match status" value="1"/>
</dbReference>
<dbReference type="RefSeq" id="WP_137100307.1">
    <property type="nucleotide sequence ID" value="NZ_CP039865.1"/>
</dbReference>
<dbReference type="InterPro" id="IPR006660">
    <property type="entry name" value="Arsenate_reductase-like"/>
</dbReference>
<dbReference type="EMBL" id="CP039865">
    <property type="protein sequence ID" value="QCK86976.1"/>
    <property type="molecule type" value="Genomic_DNA"/>
</dbReference>
<reference evidence="3 4" key="1">
    <citation type="submission" date="2019-04" db="EMBL/GenBank/DDBJ databases">
        <title>Phreatobacter aquaticus sp. nov.</title>
        <authorList>
            <person name="Choi A."/>
            <person name="Baek K."/>
        </authorList>
    </citation>
    <scope>NUCLEOTIDE SEQUENCE [LARGE SCALE GENOMIC DNA]</scope>
    <source>
        <strain evidence="3 4">NMCR1094</strain>
    </source>
</reference>
<dbReference type="AlphaFoldDB" id="A0A4D7QNA0"/>
<dbReference type="Pfam" id="PF03960">
    <property type="entry name" value="ArsC"/>
    <property type="match status" value="1"/>
</dbReference>
<dbReference type="KEGG" id="paqt:E8L99_15025"/>
<dbReference type="CDD" id="cd03035">
    <property type="entry name" value="ArsC_Yffb"/>
    <property type="match status" value="1"/>
</dbReference>
<organism evidence="3 4">
    <name type="scientific">Phreatobacter aquaticus</name>
    <dbReference type="NCBI Taxonomy" id="2570229"/>
    <lineage>
        <taxon>Bacteria</taxon>
        <taxon>Pseudomonadati</taxon>
        <taxon>Pseudomonadota</taxon>
        <taxon>Alphaproteobacteria</taxon>
        <taxon>Hyphomicrobiales</taxon>
        <taxon>Phreatobacteraceae</taxon>
        <taxon>Phreatobacter</taxon>
    </lineage>
</organism>
<gene>
    <name evidence="3" type="ORF">E8L99_15025</name>
</gene>
<evidence type="ECO:0000256" key="2">
    <source>
        <dbReference type="PROSITE-ProRule" id="PRU01282"/>
    </source>
</evidence>
<evidence type="ECO:0000256" key="1">
    <source>
        <dbReference type="ARBA" id="ARBA00007198"/>
    </source>
</evidence>
<dbReference type="NCBIfam" id="TIGR01617">
    <property type="entry name" value="arsC_related"/>
    <property type="match status" value="1"/>
</dbReference>
<dbReference type="OrthoDB" id="9803749at2"/>
<protein>
    <submittedName>
        <fullName evidence="3">Arsenate reductase</fullName>
    </submittedName>
</protein>
<dbReference type="Gene3D" id="3.40.30.10">
    <property type="entry name" value="Glutaredoxin"/>
    <property type="match status" value="1"/>
</dbReference>
<dbReference type="PROSITE" id="PS51353">
    <property type="entry name" value="ARSC"/>
    <property type="match status" value="1"/>
</dbReference>
<dbReference type="Proteomes" id="UP000298588">
    <property type="component" value="Chromosome"/>
</dbReference>
<accession>A0A4D7QNA0</accession>
<sequence>MTTTIYGIKTCDTVRKARTWLDSHHIAHRFHDFRAEGLDRPTLEAWVAALGWETVLNRQSTTFKELPEAERAGIDRDAAIRLMLAHPTLVKRPVLDRDGRYSVGFKPDVYAGLFA</sequence>